<feature type="domain" description="FAS1-like dehydratase" evidence="1">
    <location>
        <begin position="23"/>
        <end position="148"/>
    </location>
</feature>
<dbReference type="InterPro" id="IPR039569">
    <property type="entry name" value="FAS1-like_DH_region"/>
</dbReference>
<organism evidence="2 3">
    <name type="scientific">Acrocarpospora pleiomorpha</name>
    <dbReference type="NCBI Taxonomy" id="90975"/>
    <lineage>
        <taxon>Bacteria</taxon>
        <taxon>Bacillati</taxon>
        <taxon>Actinomycetota</taxon>
        <taxon>Actinomycetes</taxon>
        <taxon>Streptosporangiales</taxon>
        <taxon>Streptosporangiaceae</taxon>
        <taxon>Acrocarpospora</taxon>
    </lineage>
</organism>
<name>A0A5M3XSD9_9ACTN</name>
<proteinExistence type="predicted"/>
<keyword evidence="3" id="KW-1185">Reference proteome</keyword>
<dbReference type="Pfam" id="PF13452">
    <property type="entry name" value="FAS1_DH_region"/>
    <property type="match status" value="1"/>
</dbReference>
<dbReference type="CDD" id="cd03441">
    <property type="entry name" value="R_hydratase_like"/>
    <property type="match status" value="1"/>
</dbReference>
<protein>
    <recommendedName>
        <fullName evidence="1">FAS1-like dehydratase domain-containing protein</fullName>
    </recommendedName>
</protein>
<comment type="caution">
    <text evidence="2">The sequence shown here is derived from an EMBL/GenBank/DDBJ whole genome shotgun (WGS) entry which is preliminary data.</text>
</comment>
<dbReference type="EMBL" id="BLAF01000048">
    <property type="protein sequence ID" value="GES24175.1"/>
    <property type="molecule type" value="Genomic_DNA"/>
</dbReference>
<dbReference type="AlphaFoldDB" id="A0A5M3XSD9"/>
<evidence type="ECO:0000259" key="1">
    <source>
        <dbReference type="Pfam" id="PF13452"/>
    </source>
</evidence>
<dbReference type="Gene3D" id="3.10.129.10">
    <property type="entry name" value="Hotdog Thioesterase"/>
    <property type="match status" value="2"/>
</dbReference>
<accession>A0A5M3XSD9</accession>
<dbReference type="InterPro" id="IPR029069">
    <property type="entry name" value="HotDog_dom_sf"/>
</dbReference>
<dbReference type="OrthoDB" id="3688340at2"/>
<dbReference type="Proteomes" id="UP000377595">
    <property type="component" value="Unassembled WGS sequence"/>
</dbReference>
<dbReference type="RefSeq" id="WP_155349030.1">
    <property type="nucleotide sequence ID" value="NZ_BAAAHM010000005.1"/>
</dbReference>
<reference evidence="2 3" key="1">
    <citation type="submission" date="2019-10" db="EMBL/GenBank/DDBJ databases">
        <title>Whole genome shotgun sequence of Acrocarpospora pleiomorpha NBRC 16267.</title>
        <authorList>
            <person name="Ichikawa N."/>
            <person name="Kimura A."/>
            <person name="Kitahashi Y."/>
            <person name="Komaki H."/>
            <person name="Oguchi A."/>
        </authorList>
    </citation>
    <scope>NUCLEOTIDE SEQUENCE [LARGE SCALE GENOMIC DNA]</scope>
    <source>
        <strain evidence="2 3">NBRC 16267</strain>
    </source>
</reference>
<gene>
    <name evidence="2" type="ORF">Aple_070740</name>
</gene>
<evidence type="ECO:0000313" key="3">
    <source>
        <dbReference type="Proteomes" id="UP000377595"/>
    </source>
</evidence>
<dbReference type="SUPFAM" id="SSF54637">
    <property type="entry name" value="Thioesterase/thiol ester dehydrase-isomerase"/>
    <property type="match status" value="2"/>
</dbReference>
<evidence type="ECO:0000313" key="2">
    <source>
        <dbReference type="EMBL" id="GES24175.1"/>
    </source>
</evidence>
<sequence length="385" mass="42758">MTSSLDTSDIDRYIGVPLGRSGAVEPIHVNDIRRWAQAMRHPNPLYYDAEYAAQSRFGGIVAPQSFTVVCDAGHGARPALQGKIPESHMLFGGDEWWFFGPRIVAGDMVTVEQMAFDYRLTETRFAGPTIIQRGDNHYTNQRGEKIALQRSSAIRYRPAAARGTGAYAGLEEETEWSDEDLARLNKEKEAYIATIRGLGHGRRSWDEVNEGDELPAKVIGPHSVVSFTTEWRAYTMNAWNTMFREEYVPTEDRGFTAEMSVTGDVDLDPEFGDGAYYGASRGHLFERYARRIGMPRPYGYGASMGAWILDYLSSWAGEWGFVAHSKAQYRGPALTGDVTYLRGTVTGKETSMVAGQGAVNIAYVMTNQKDDVLSKGTAEVLLPQD</sequence>